<feature type="region of interest" description="Disordered" evidence="1">
    <location>
        <begin position="181"/>
        <end position="221"/>
    </location>
</feature>
<feature type="compositionally biased region" description="Low complexity" evidence="1">
    <location>
        <begin position="440"/>
        <end position="452"/>
    </location>
</feature>
<proteinExistence type="predicted"/>
<dbReference type="VEuPathDB" id="TriTrypDB:BSAL_47425"/>
<feature type="compositionally biased region" description="Polar residues" evidence="1">
    <location>
        <begin position="1"/>
        <end position="14"/>
    </location>
</feature>
<dbReference type="EMBL" id="CYKH01002228">
    <property type="protein sequence ID" value="CUG94286.1"/>
    <property type="molecule type" value="Genomic_DNA"/>
</dbReference>
<gene>
    <name evidence="2" type="ORF">BSAL_47425</name>
</gene>
<feature type="region of interest" description="Disordered" evidence="1">
    <location>
        <begin position="65"/>
        <end position="115"/>
    </location>
</feature>
<evidence type="ECO:0000256" key="1">
    <source>
        <dbReference type="SAM" id="MobiDB-lite"/>
    </source>
</evidence>
<keyword evidence="3" id="KW-1185">Reference proteome</keyword>
<evidence type="ECO:0000313" key="2">
    <source>
        <dbReference type="EMBL" id="CUG94286.1"/>
    </source>
</evidence>
<sequence>MQSSFTPTPMTASIPTPHPEATQQEVRAADLKIVEAYVKVIQQEERNDASKYLEELKSLRFGNKATTSSSLTPSGVAAASNPHLRRGAGGHAAGRNSSFGILGSSHHQQQPDSVLKESRWAGVASSTELAESLDAVRVAKRCTAAMLDVFKELESIRSLVKHLFDGTVVRGIGGGVPQHYRASAAHSSRPLSAKSVVSKQEDVSRTPHAPTSPHPSPPAKDLCEDLYAAAGRAVDTIRSNVVYTSRILNAHVTAPEAQQKMTEILKLVQEENAQIDLSSHRDAEQRAEDHLNALGVRHLSAATDLLKSVPRAPPEIYQWQETVSLPYHADTPPTTDVPITSTNENSRRTSSDVRVLAKAIALDRVQQKSKQLCDDLQLSLVPPPRRSSDEQPTPHVGPSHTVLSARRPTRPTTAKQRLGSTASTTAAFTHTAIGIDGKAASRSARPSSATTTRIHHAV</sequence>
<feature type="compositionally biased region" description="Polar residues" evidence="1">
    <location>
        <begin position="185"/>
        <end position="198"/>
    </location>
</feature>
<accession>A0A0S4JVN6</accession>
<feature type="region of interest" description="Disordered" evidence="1">
    <location>
        <begin position="437"/>
        <end position="458"/>
    </location>
</feature>
<feature type="compositionally biased region" description="Polar residues" evidence="1">
    <location>
        <begin position="410"/>
        <end position="419"/>
    </location>
</feature>
<evidence type="ECO:0000313" key="3">
    <source>
        <dbReference type="Proteomes" id="UP000051952"/>
    </source>
</evidence>
<reference evidence="3" key="1">
    <citation type="submission" date="2015-09" db="EMBL/GenBank/DDBJ databases">
        <authorList>
            <consortium name="Pathogen Informatics"/>
        </authorList>
    </citation>
    <scope>NUCLEOTIDE SEQUENCE [LARGE SCALE GENOMIC DNA]</scope>
    <source>
        <strain evidence="3">Lake Konstanz</strain>
    </source>
</reference>
<organism evidence="2 3">
    <name type="scientific">Bodo saltans</name>
    <name type="common">Flagellated protozoan</name>
    <dbReference type="NCBI Taxonomy" id="75058"/>
    <lineage>
        <taxon>Eukaryota</taxon>
        <taxon>Discoba</taxon>
        <taxon>Euglenozoa</taxon>
        <taxon>Kinetoplastea</taxon>
        <taxon>Metakinetoplastina</taxon>
        <taxon>Eubodonida</taxon>
        <taxon>Bodonidae</taxon>
        <taxon>Bodo</taxon>
    </lineage>
</organism>
<dbReference type="AlphaFoldDB" id="A0A0S4JVN6"/>
<feature type="region of interest" description="Disordered" evidence="1">
    <location>
        <begin position="327"/>
        <end position="352"/>
    </location>
</feature>
<name>A0A0S4JVN6_BODSA</name>
<protein>
    <submittedName>
        <fullName evidence="2">Uncharacterized protein</fullName>
    </submittedName>
</protein>
<feature type="region of interest" description="Disordered" evidence="1">
    <location>
        <begin position="1"/>
        <end position="24"/>
    </location>
</feature>
<feature type="region of interest" description="Disordered" evidence="1">
    <location>
        <begin position="379"/>
        <end position="425"/>
    </location>
</feature>
<dbReference type="Proteomes" id="UP000051952">
    <property type="component" value="Unassembled WGS sequence"/>
</dbReference>